<protein>
    <submittedName>
        <fullName evidence="1">Uncharacterized protein</fullName>
    </submittedName>
</protein>
<proteinExistence type="predicted"/>
<gene>
    <name evidence="1" type="ORF">AB5J52_33275</name>
</gene>
<reference evidence="1" key="1">
    <citation type="submission" date="2024-07" db="EMBL/GenBank/DDBJ databases">
        <authorList>
            <person name="Yu S.T."/>
        </authorList>
    </citation>
    <scope>NUCLEOTIDE SEQUENCE</scope>
    <source>
        <strain evidence="1">R39</strain>
    </source>
</reference>
<sequence>MFRRAVAVAGIRLLAAGLTVLSFARGSRAGAARLLAVGLTSGTAWYRARGAKSREHATAAGGCANSGACGTRVRKVHA</sequence>
<organism evidence="1">
    <name type="scientific">Streptomyces sp. R39</name>
    <dbReference type="NCBI Taxonomy" id="3238631"/>
    <lineage>
        <taxon>Bacteria</taxon>
        <taxon>Bacillati</taxon>
        <taxon>Actinomycetota</taxon>
        <taxon>Actinomycetes</taxon>
        <taxon>Kitasatosporales</taxon>
        <taxon>Streptomycetaceae</taxon>
        <taxon>Streptomyces</taxon>
    </lineage>
</organism>
<dbReference type="AlphaFoldDB" id="A0AB39R111"/>
<accession>A0AB39R111</accession>
<dbReference type="EMBL" id="CP163441">
    <property type="protein sequence ID" value="XDQ46744.1"/>
    <property type="molecule type" value="Genomic_DNA"/>
</dbReference>
<name>A0AB39R111_9ACTN</name>
<evidence type="ECO:0000313" key="1">
    <source>
        <dbReference type="EMBL" id="XDQ46744.1"/>
    </source>
</evidence>
<dbReference type="RefSeq" id="WP_369225783.1">
    <property type="nucleotide sequence ID" value="NZ_CP163441.1"/>
</dbReference>